<keyword evidence="1" id="KW-0805">Transcription regulation</keyword>
<dbReference type="Pfam" id="PF00440">
    <property type="entry name" value="TetR_N"/>
    <property type="match status" value="1"/>
</dbReference>
<comment type="caution">
    <text evidence="7">The sequence shown here is derived from an EMBL/GenBank/DDBJ whole genome shotgun (WGS) entry which is preliminary data.</text>
</comment>
<feature type="DNA-binding region" description="H-T-H motif" evidence="4">
    <location>
        <begin position="52"/>
        <end position="71"/>
    </location>
</feature>
<dbReference type="EMBL" id="JBDPZC010000002">
    <property type="protein sequence ID" value="MEO3712313.1"/>
    <property type="molecule type" value="Genomic_DNA"/>
</dbReference>
<evidence type="ECO:0000259" key="6">
    <source>
        <dbReference type="PROSITE" id="PS50977"/>
    </source>
</evidence>
<dbReference type="RefSeq" id="WP_347607476.1">
    <property type="nucleotide sequence ID" value="NZ_JBDPZC010000002.1"/>
</dbReference>
<evidence type="ECO:0000313" key="8">
    <source>
        <dbReference type="Proteomes" id="UP001462640"/>
    </source>
</evidence>
<dbReference type="PRINTS" id="PR00455">
    <property type="entry name" value="HTHTETR"/>
</dbReference>
<dbReference type="InterPro" id="IPR036271">
    <property type="entry name" value="Tet_transcr_reg_TetR-rel_C_sf"/>
</dbReference>
<dbReference type="Gene3D" id="1.10.357.10">
    <property type="entry name" value="Tetracycline Repressor, domain 2"/>
    <property type="match status" value="1"/>
</dbReference>
<feature type="region of interest" description="Disordered" evidence="5">
    <location>
        <begin position="1"/>
        <end position="25"/>
    </location>
</feature>
<name>A0ABV0GB91_9BURK</name>
<dbReference type="InterPro" id="IPR050109">
    <property type="entry name" value="HTH-type_TetR-like_transc_reg"/>
</dbReference>
<reference evidence="7 8" key="1">
    <citation type="submission" date="2024-05" db="EMBL/GenBank/DDBJ databases">
        <title>Roseateles sp. 2.12 16S ribosomal RNA gene Genome sequencing and assembly.</title>
        <authorList>
            <person name="Woo H."/>
        </authorList>
    </citation>
    <scope>NUCLEOTIDE SEQUENCE [LARGE SCALE GENOMIC DNA]</scope>
    <source>
        <strain evidence="7 8">2.12</strain>
    </source>
</reference>
<evidence type="ECO:0000256" key="2">
    <source>
        <dbReference type="ARBA" id="ARBA00023125"/>
    </source>
</evidence>
<dbReference type="PANTHER" id="PTHR30055">
    <property type="entry name" value="HTH-TYPE TRANSCRIPTIONAL REGULATOR RUTR"/>
    <property type="match status" value="1"/>
</dbReference>
<dbReference type="InterPro" id="IPR001647">
    <property type="entry name" value="HTH_TetR"/>
</dbReference>
<keyword evidence="2 4" id="KW-0238">DNA-binding</keyword>
<evidence type="ECO:0000256" key="1">
    <source>
        <dbReference type="ARBA" id="ARBA00023015"/>
    </source>
</evidence>
<dbReference type="PANTHER" id="PTHR30055:SF234">
    <property type="entry name" value="HTH-TYPE TRANSCRIPTIONAL REGULATOR BETI"/>
    <property type="match status" value="1"/>
</dbReference>
<evidence type="ECO:0000256" key="4">
    <source>
        <dbReference type="PROSITE-ProRule" id="PRU00335"/>
    </source>
</evidence>
<keyword evidence="3" id="KW-0804">Transcription</keyword>
<dbReference type="InterPro" id="IPR009057">
    <property type="entry name" value="Homeodomain-like_sf"/>
</dbReference>
<gene>
    <name evidence="7" type="ORF">ABDJ40_05970</name>
</gene>
<dbReference type="SUPFAM" id="SSF46689">
    <property type="entry name" value="Homeodomain-like"/>
    <property type="match status" value="1"/>
</dbReference>
<dbReference type="Proteomes" id="UP001462640">
    <property type="component" value="Unassembled WGS sequence"/>
</dbReference>
<evidence type="ECO:0000256" key="5">
    <source>
        <dbReference type="SAM" id="MobiDB-lite"/>
    </source>
</evidence>
<evidence type="ECO:0000256" key="3">
    <source>
        <dbReference type="ARBA" id="ARBA00023163"/>
    </source>
</evidence>
<organism evidence="7 8">
    <name type="scientific">Roseateles flavus</name>
    <dbReference type="NCBI Taxonomy" id="3149041"/>
    <lineage>
        <taxon>Bacteria</taxon>
        <taxon>Pseudomonadati</taxon>
        <taxon>Pseudomonadota</taxon>
        <taxon>Betaproteobacteria</taxon>
        <taxon>Burkholderiales</taxon>
        <taxon>Sphaerotilaceae</taxon>
        <taxon>Roseateles</taxon>
    </lineage>
</organism>
<sequence length="216" mass="24294">MAIHLPVPPSEGPRARVAVQRRRRGPERDELRLQILDAVSRLHQGGGYGAVTMRSVAREVGVSAMSLYRYFPNKAALLEQVWLGVLDAALNATRAVMAAQERPAPRLRQLYAAYITFWLEHPQDFRLLFDPGSEIPSALLQDGPAWRFRREAETLIDACLGEGATPEQRQMAYDLCRIKVVGFLYTCIGLATQPHRLPAQLLDGLLDDIERQLQPR</sequence>
<dbReference type="PROSITE" id="PS50977">
    <property type="entry name" value="HTH_TETR_2"/>
    <property type="match status" value="1"/>
</dbReference>
<feature type="compositionally biased region" description="Pro residues" evidence="5">
    <location>
        <begin position="1"/>
        <end position="11"/>
    </location>
</feature>
<dbReference type="SUPFAM" id="SSF48498">
    <property type="entry name" value="Tetracyclin repressor-like, C-terminal domain"/>
    <property type="match status" value="1"/>
</dbReference>
<evidence type="ECO:0000313" key="7">
    <source>
        <dbReference type="EMBL" id="MEO3712313.1"/>
    </source>
</evidence>
<keyword evidence="8" id="KW-1185">Reference proteome</keyword>
<proteinExistence type="predicted"/>
<accession>A0ABV0GB91</accession>
<protein>
    <submittedName>
        <fullName evidence="7">TetR/AcrR family transcriptional regulator</fullName>
    </submittedName>
</protein>
<feature type="domain" description="HTH tetR-type" evidence="6">
    <location>
        <begin position="29"/>
        <end position="89"/>
    </location>
</feature>